<sequence length="83" mass="9134">MTAKVGIYPGAFDPLTFGHLDIIKRSLNIVDKLIIGVADNINKKSLLSIDDRKKLILSDITTYLETKVDISVDAIKGLLTDYA</sequence>
<dbReference type="InterPro" id="IPR014729">
    <property type="entry name" value="Rossmann-like_a/b/a_fold"/>
</dbReference>
<evidence type="ECO:0000256" key="6">
    <source>
        <dbReference type="ARBA" id="ARBA00022741"/>
    </source>
</evidence>
<dbReference type="EMBL" id="UINC01056163">
    <property type="protein sequence ID" value="SVB75863.1"/>
    <property type="molecule type" value="Genomic_DNA"/>
</dbReference>
<dbReference type="AlphaFoldDB" id="A0A382GML2"/>
<keyword evidence="5" id="KW-0548">Nucleotidyltransferase</keyword>
<dbReference type="PANTHER" id="PTHR21342:SF1">
    <property type="entry name" value="PHOSPHOPANTETHEINE ADENYLYLTRANSFERASE"/>
    <property type="match status" value="1"/>
</dbReference>
<dbReference type="NCBIfam" id="TIGR00125">
    <property type="entry name" value="cyt_tran_rel"/>
    <property type="match status" value="1"/>
</dbReference>
<evidence type="ECO:0000256" key="5">
    <source>
        <dbReference type="ARBA" id="ARBA00022695"/>
    </source>
</evidence>
<evidence type="ECO:0000256" key="1">
    <source>
        <dbReference type="ARBA" id="ARBA00012392"/>
    </source>
</evidence>
<name>A0A382GML2_9ZZZZ</name>
<reference evidence="12" key="1">
    <citation type="submission" date="2018-05" db="EMBL/GenBank/DDBJ databases">
        <authorList>
            <person name="Lanie J.A."/>
            <person name="Ng W.-L."/>
            <person name="Kazmierczak K.M."/>
            <person name="Andrzejewski T.M."/>
            <person name="Davidsen T.M."/>
            <person name="Wayne K.J."/>
            <person name="Tettelin H."/>
            <person name="Glass J.I."/>
            <person name="Rusch D."/>
            <person name="Podicherti R."/>
            <person name="Tsui H.-C.T."/>
            <person name="Winkler M.E."/>
        </authorList>
    </citation>
    <scope>NUCLEOTIDE SEQUENCE</scope>
</reference>
<dbReference type="GO" id="GO:0004595">
    <property type="term" value="F:pantetheine-phosphate adenylyltransferase activity"/>
    <property type="evidence" value="ECO:0007669"/>
    <property type="project" value="UniProtKB-EC"/>
</dbReference>
<dbReference type="Gene3D" id="3.40.50.620">
    <property type="entry name" value="HUPs"/>
    <property type="match status" value="1"/>
</dbReference>
<dbReference type="PANTHER" id="PTHR21342">
    <property type="entry name" value="PHOSPHOPANTETHEINE ADENYLYLTRANSFERASE"/>
    <property type="match status" value="1"/>
</dbReference>
<evidence type="ECO:0000256" key="2">
    <source>
        <dbReference type="ARBA" id="ARBA00013868"/>
    </source>
</evidence>
<feature type="non-terminal residue" evidence="12">
    <location>
        <position position="83"/>
    </location>
</feature>
<dbReference type="Pfam" id="PF01467">
    <property type="entry name" value="CTP_transf_like"/>
    <property type="match status" value="1"/>
</dbReference>
<evidence type="ECO:0000259" key="11">
    <source>
        <dbReference type="Pfam" id="PF01467"/>
    </source>
</evidence>
<organism evidence="12">
    <name type="scientific">marine metagenome</name>
    <dbReference type="NCBI Taxonomy" id="408172"/>
    <lineage>
        <taxon>unclassified sequences</taxon>
        <taxon>metagenomes</taxon>
        <taxon>ecological metagenomes</taxon>
    </lineage>
</organism>
<keyword evidence="9" id="KW-0173">Coenzyme A biosynthesis</keyword>
<keyword evidence="4" id="KW-0808">Transferase</keyword>
<dbReference type="GO" id="GO:0005524">
    <property type="term" value="F:ATP binding"/>
    <property type="evidence" value="ECO:0007669"/>
    <property type="project" value="UniProtKB-KW"/>
</dbReference>
<evidence type="ECO:0000256" key="7">
    <source>
        <dbReference type="ARBA" id="ARBA00022840"/>
    </source>
</evidence>
<dbReference type="InterPro" id="IPR001980">
    <property type="entry name" value="PPAT"/>
</dbReference>
<gene>
    <name evidence="12" type="ORF">METZ01_LOCUS228717</name>
</gene>
<evidence type="ECO:0000313" key="12">
    <source>
        <dbReference type="EMBL" id="SVB75863.1"/>
    </source>
</evidence>
<dbReference type="InterPro" id="IPR004821">
    <property type="entry name" value="Cyt_trans-like"/>
</dbReference>
<accession>A0A382GML2</accession>
<protein>
    <recommendedName>
        <fullName evidence="2">Phosphopantetheine adenylyltransferase</fullName>
        <ecNumber evidence="1">2.7.7.3</ecNumber>
    </recommendedName>
</protein>
<evidence type="ECO:0000256" key="8">
    <source>
        <dbReference type="ARBA" id="ARBA00022842"/>
    </source>
</evidence>
<evidence type="ECO:0000256" key="10">
    <source>
        <dbReference type="ARBA" id="ARBA00029346"/>
    </source>
</evidence>
<dbReference type="PRINTS" id="PR01020">
    <property type="entry name" value="LPSBIOSNTHSS"/>
</dbReference>
<keyword evidence="8" id="KW-0460">Magnesium</keyword>
<feature type="domain" description="Cytidyltransferase-like" evidence="11">
    <location>
        <begin position="7"/>
        <end position="56"/>
    </location>
</feature>
<dbReference type="EC" id="2.7.7.3" evidence="1"/>
<evidence type="ECO:0000256" key="3">
    <source>
        <dbReference type="ARBA" id="ARBA00022490"/>
    </source>
</evidence>
<dbReference type="SUPFAM" id="SSF52374">
    <property type="entry name" value="Nucleotidylyl transferase"/>
    <property type="match status" value="1"/>
</dbReference>
<comment type="catalytic activity">
    <reaction evidence="10">
        <text>(R)-4'-phosphopantetheine + ATP + H(+) = 3'-dephospho-CoA + diphosphate</text>
        <dbReference type="Rhea" id="RHEA:19801"/>
        <dbReference type="ChEBI" id="CHEBI:15378"/>
        <dbReference type="ChEBI" id="CHEBI:30616"/>
        <dbReference type="ChEBI" id="CHEBI:33019"/>
        <dbReference type="ChEBI" id="CHEBI:57328"/>
        <dbReference type="ChEBI" id="CHEBI:61723"/>
        <dbReference type="EC" id="2.7.7.3"/>
    </reaction>
</comment>
<dbReference type="GO" id="GO:0015937">
    <property type="term" value="P:coenzyme A biosynthetic process"/>
    <property type="evidence" value="ECO:0007669"/>
    <property type="project" value="UniProtKB-KW"/>
</dbReference>
<proteinExistence type="predicted"/>
<keyword evidence="7" id="KW-0067">ATP-binding</keyword>
<evidence type="ECO:0000256" key="4">
    <source>
        <dbReference type="ARBA" id="ARBA00022679"/>
    </source>
</evidence>
<keyword evidence="6" id="KW-0547">Nucleotide-binding</keyword>
<evidence type="ECO:0000256" key="9">
    <source>
        <dbReference type="ARBA" id="ARBA00022993"/>
    </source>
</evidence>
<keyword evidence="3" id="KW-0963">Cytoplasm</keyword>